<sequence>MRRYVQNSGEDSSASEDLGIKIAARNHNSAVDTYRSDMAHSAIVSRSSFITTRDLKIIHAEFQSKIFQAGISRPRPTPPKAGRTLGGTEESTSTADLEQCAWKFIDPNTATAAVRALYRSRDAISTNDTHAASSSSVEEEESEAVVPADKIIRGDVLASPPSYQPS</sequence>
<dbReference type="EMBL" id="JAFJYH010000282">
    <property type="protein sequence ID" value="KAG4414073.1"/>
    <property type="molecule type" value="Genomic_DNA"/>
</dbReference>
<reference evidence="2" key="1">
    <citation type="submission" date="2021-02" db="EMBL/GenBank/DDBJ databases">
        <title>Genome sequence Cadophora malorum strain M34.</title>
        <authorList>
            <person name="Stefanovic E."/>
            <person name="Vu D."/>
            <person name="Scully C."/>
            <person name="Dijksterhuis J."/>
            <person name="Roader J."/>
            <person name="Houbraken J."/>
        </authorList>
    </citation>
    <scope>NUCLEOTIDE SEQUENCE</scope>
    <source>
        <strain evidence="2">M34</strain>
    </source>
</reference>
<gene>
    <name evidence="2" type="ORF">IFR04_012774</name>
</gene>
<name>A0A8H7W6G0_9HELO</name>
<protein>
    <submittedName>
        <fullName evidence="2">Uncharacterized protein</fullName>
    </submittedName>
</protein>
<evidence type="ECO:0000256" key="1">
    <source>
        <dbReference type="SAM" id="MobiDB-lite"/>
    </source>
</evidence>
<feature type="region of interest" description="Disordered" evidence="1">
    <location>
        <begin position="69"/>
        <end position="94"/>
    </location>
</feature>
<dbReference type="Proteomes" id="UP000664132">
    <property type="component" value="Unassembled WGS sequence"/>
</dbReference>
<evidence type="ECO:0000313" key="3">
    <source>
        <dbReference type="Proteomes" id="UP000664132"/>
    </source>
</evidence>
<keyword evidence="3" id="KW-1185">Reference proteome</keyword>
<accession>A0A8H7W6G0</accession>
<proteinExistence type="predicted"/>
<evidence type="ECO:0000313" key="2">
    <source>
        <dbReference type="EMBL" id="KAG4414073.1"/>
    </source>
</evidence>
<organism evidence="2 3">
    <name type="scientific">Cadophora malorum</name>
    <dbReference type="NCBI Taxonomy" id="108018"/>
    <lineage>
        <taxon>Eukaryota</taxon>
        <taxon>Fungi</taxon>
        <taxon>Dikarya</taxon>
        <taxon>Ascomycota</taxon>
        <taxon>Pezizomycotina</taxon>
        <taxon>Leotiomycetes</taxon>
        <taxon>Helotiales</taxon>
        <taxon>Ploettnerulaceae</taxon>
        <taxon>Cadophora</taxon>
    </lineage>
</organism>
<dbReference type="AlphaFoldDB" id="A0A8H7W6G0"/>
<comment type="caution">
    <text evidence="2">The sequence shown here is derived from an EMBL/GenBank/DDBJ whole genome shotgun (WGS) entry which is preliminary data.</text>
</comment>
<feature type="region of interest" description="Disordered" evidence="1">
    <location>
        <begin position="125"/>
        <end position="166"/>
    </location>
</feature>